<organism evidence="3 4">
    <name type="scientific">Cribrihabitans marinus</name>
    <dbReference type="NCBI Taxonomy" id="1227549"/>
    <lineage>
        <taxon>Bacteria</taxon>
        <taxon>Pseudomonadati</taxon>
        <taxon>Pseudomonadota</taxon>
        <taxon>Alphaproteobacteria</taxon>
        <taxon>Rhodobacterales</taxon>
        <taxon>Paracoccaceae</taxon>
        <taxon>Cribrihabitans</taxon>
    </lineage>
</organism>
<dbReference type="SMART" id="SM00470">
    <property type="entry name" value="ParB"/>
    <property type="match status" value="1"/>
</dbReference>
<dbReference type="InterPro" id="IPR050336">
    <property type="entry name" value="Chromosome_partition/occlusion"/>
</dbReference>
<dbReference type="STRING" id="1227549.SAMN05444007_11820"/>
<feature type="domain" description="ParB-like N-terminal" evidence="2">
    <location>
        <begin position="83"/>
        <end position="179"/>
    </location>
</feature>
<dbReference type="PANTHER" id="PTHR33375:SF1">
    <property type="entry name" value="CHROMOSOME-PARTITIONING PROTEIN PARB-RELATED"/>
    <property type="match status" value="1"/>
</dbReference>
<name>A0A1H7E0F7_9RHOB</name>
<dbReference type="Gene3D" id="3.90.1530.30">
    <property type="match status" value="1"/>
</dbReference>
<dbReference type="GO" id="GO:0007059">
    <property type="term" value="P:chromosome segregation"/>
    <property type="evidence" value="ECO:0007669"/>
    <property type="project" value="TreeGrafter"/>
</dbReference>
<protein>
    <submittedName>
        <fullName evidence="3">Chromosome partitioning protein, ParB family</fullName>
    </submittedName>
</protein>
<keyword evidence="4" id="KW-1185">Reference proteome</keyword>
<dbReference type="AlphaFoldDB" id="A0A1H7E0F7"/>
<feature type="region of interest" description="Disordered" evidence="1">
    <location>
        <begin position="287"/>
        <end position="307"/>
    </location>
</feature>
<dbReference type="InterPro" id="IPR003115">
    <property type="entry name" value="ParB_N"/>
</dbReference>
<gene>
    <name evidence="3" type="ORF">SAMN05444007_11820</name>
</gene>
<reference evidence="3 4" key="1">
    <citation type="submission" date="2016-10" db="EMBL/GenBank/DDBJ databases">
        <authorList>
            <person name="de Groot N.N."/>
        </authorList>
    </citation>
    <scope>NUCLEOTIDE SEQUENCE [LARGE SCALE GENOMIC DNA]</scope>
    <source>
        <strain evidence="3 4">DSM 29340</strain>
    </source>
</reference>
<dbReference type="PANTHER" id="PTHR33375">
    <property type="entry name" value="CHROMOSOME-PARTITIONING PROTEIN PARB-RELATED"/>
    <property type="match status" value="1"/>
</dbReference>
<evidence type="ECO:0000256" key="1">
    <source>
        <dbReference type="SAM" id="MobiDB-lite"/>
    </source>
</evidence>
<dbReference type="OrthoDB" id="7812516at2"/>
<dbReference type="Pfam" id="PF02195">
    <property type="entry name" value="ParB_N"/>
    <property type="match status" value="1"/>
</dbReference>
<dbReference type="Proteomes" id="UP000199379">
    <property type="component" value="Unassembled WGS sequence"/>
</dbReference>
<evidence type="ECO:0000313" key="4">
    <source>
        <dbReference type="Proteomes" id="UP000199379"/>
    </source>
</evidence>
<dbReference type="RefSeq" id="WP_092371383.1">
    <property type="nucleotide sequence ID" value="NZ_BMGV01000016.1"/>
</dbReference>
<evidence type="ECO:0000259" key="2">
    <source>
        <dbReference type="SMART" id="SM00470"/>
    </source>
</evidence>
<dbReference type="SUPFAM" id="SSF110849">
    <property type="entry name" value="ParB/Sulfiredoxin"/>
    <property type="match status" value="1"/>
</dbReference>
<evidence type="ECO:0000313" key="3">
    <source>
        <dbReference type="EMBL" id="SEK07308.1"/>
    </source>
</evidence>
<dbReference type="EMBL" id="FNYD01000018">
    <property type="protein sequence ID" value="SEK07308.1"/>
    <property type="molecule type" value="Genomic_DNA"/>
</dbReference>
<dbReference type="InterPro" id="IPR036086">
    <property type="entry name" value="ParB/Sulfiredoxin_sf"/>
</dbReference>
<proteinExistence type="predicted"/>
<accession>A0A1H7E0F7</accession>
<sequence>MAKRKRLTAPDAAELQELEAGFAAKPGMGPLETKSMAPPIAQVAGEAATLSGMANVTDRVALARDQGDAVRWREASAAGLVAQEIALDEIDTSFLRRDRLVEDEEAMAELVASLRNGGQRTPIEVVRLEDGYGLISGFRRVQAFRRLAAQDPQFARIAAFVRDAGAGQGAYLAMVEENELRANLTHYERGRIAVLAAGQGVFPSVEAAVDALFSTASKAKRSKVRSFAAVHEGLGDLLRFPTALTEKAGLRLAAALREGAQARLREALDGAGAEDARAEWQALERALKEDPPTDRDPARGGRPQHVERISERVYASGLAASAEVAPNEIRLTLKGRNLDAETASRLMDLLARELG</sequence>
<dbReference type="GO" id="GO:0005694">
    <property type="term" value="C:chromosome"/>
    <property type="evidence" value="ECO:0007669"/>
    <property type="project" value="TreeGrafter"/>
</dbReference>